<protein>
    <submittedName>
        <fullName evidence="1">Uncharacterized protein</fullName>
    </submittedName>
</protein>
<accession>A0A445MQW9</accession>
<dbReference type="EMBL" id="OJIN01000008">
    <property type="protein sequence ID" value="SPD71809.1"/>
    <property type="molecule type" value="Genomic_DNA"/>
</dbReference>
<name>A0A445MQW9_9BACT</name>
<reference evidence="1" key="1">
    <citation type="submission" date="2018-01" db="EMBL/GenBank/DDBJ databases">
        <authorList>
            <person name="Regsiter A."/>
            <person name="William W."/>
        </authorList>
    </citation>
    <scope>NUCLEOTIDE SEQUENCE</scope>
    <source>
        <strain evidence="1">TRIP AH-1</strain>
    </source>
</reference>
<organism evidence="1">
    <name type="scientific">uncultured Desulfobacterium sp</name>
    <dbReference type="NCBI Taxonomy" id="201089"/>
    <lineage>
        <taxon>Bacteria</taxon>
        <taxon>Pseudomonadati</taxon>
        <taxon>Thermodesulfobacteriota</taxon>
        <taxon>Desulfobacteria</taxon>
        <taxon>Desulfobacterales</taxon>
        <taxon>Desulfobacteriaceae</taxon>
        <taxon>Desulfobacterium</taxon>
        <taxon>environmental samples</taxon>
    </lineage>
</organism>
<evidence type="ECO:0000313" key="1">
    <source>
        <dbReference type="EMBL" id="SPD71809.1"/>
    </source>
</evidence>
<gene>
    <name evidence="1" type="ORF">PITCH_A1050009</name>
</gene>
<proteinExistence type="predicted"/>
<sequence>MKDKGLIPPGAYCYRVVIIGSDEVLSTDIERFGYELREFPWHGNYKQVLCPYWKRTGYGMVRCEYLEVEGLDEAEADARRKAIAHFGSEEEFFKVDRSRLLYDEVKICGVKEDQEEDWAICQKDKDHIANSMKAAGFYSAVFR</sequence>
<dbReference type="AlphaFoldDB" id="A0A445MQW9"/>